<keyword evidence="3" id="KW-0812">Transmembrane</keyword>
<dbReference type="PANTHER" id="PTHR46344">
    <property type="entry name" value="OS02G0202900 PROTEIN"/>
    <property type="match status" value="1"/>
</dbReference>
<dbReference type="EMBL" id="CAJNOE010000315">
    <property type="protein sequence ID" value="CAF1143087.1"/>
    <property type="molecule type" value="Genomic_DNA"/>
</dbReference>
<gene>
    <name evidence="4" type="ORF">IZO911_LOCUS25341</name>
</gene>
<evidence type="ECO:0000256" key="1">
    <source>
        <dbReference type="ARBA" id="ARBA00022441"/>
    </source>
</evidence>
<protein>
    <recommendedName>
        <fullName evidence="6">Kelch repeat protein</fullName>
    </recommendedName>
</protein>
<reference evidence="4" key="1">
    <citation type="submission" date="2021-02" db="EMBL/GenBank/DDBJ databases">
        <authorList>
            <person name="Nowell W R."/>
        </authorList>
    </citation>
    <scope>NUCLEOTIDE SEQUENCE</scope>
</reference>
<organism evidence="4 5">
    <name type="scientific">Adineta steineri</name>
    <dbReference type="NCBI Taxonomy" id="433720"/>
    <lineage>
        <taxon>Eukaryota</taxon>
        <taxon>Metazoa</taxon>
        <taxon>Spiralia</taxon>
        <taxon>Gnathifera</taxon>
        <taxon>Rotifera</taxon>
        <taxon>Eurotatoria</taxon>
        <taxon>Bdelloidea</taxon>
        <taxon>Adinetida</taxon>
        <taxon>Adinetidae</taxon>
        <taxon>Adineta</taxon>
    </lineage>
</organism>
<evidence type="ECO:0008006" key="6">
    <source>
        <dbReference type="Google" id="ProtNLM"/>
    </source>
</evidence>
<dbReference type="PANTHER" id="PTHR46344:SF27">
    <property type="entry name" value="KELCH REPEAT SUPERFAMILY PROTEIN"/>
    <property type="match status" value="1"/>
</dbReference>
<feature type="transmembrane region" description="Helical" evidence="3">
    <location>
        <begin position="7"/>
        <end position="26"/>
    </location>
</feature>
<dbReference type="InterPro" id="IPR037293">
    <property type="entry name" value="Gal_Oxidase_central_sf"/>
</dbReference>
<dbReference type="Gene3D" id="2.130.10.80">
    <property type="entry name" value="Galactose oxidase/kelch, beta-propeller"/>
    <property type="match status" value="4"/>
</dbReference>
<sequence length="428" mass="45718">MEQRSCITIVTTIALLATVILHLAYFKYHSKKDEVAPISILDTTTIAKNQLTNGFTIKTRVTTIVNTDISTRMGIASTLVTTIPSTTKITSTIMHKPFTTARSNFGSALLANGEVLVAGGLITSSSAIAQTEVYTSTGWQLVPSMTFSHAYHTVTAFANNTKVLAAGSDTTRGDQTAEVYNIVSNTWTFTSNNMSSSHYLHTATLLANGQILIAGGYNASHISISAAELYIPSSNSFINTTNMNIARCYFTSTLLSDGSTVLVTGGANASSYPVATAELYINGSWILLSSSMTQSRAYHAAVLLNDGTVLVAGGGNDINNAYSNAEIYNATTQNFTAVGSMQYRRGGLTLTLLPSGKVLATGDADWTSNTYSLVCELYDPLTRTWSSTLMLNHGRSFHHSVLLNNFVLTTGGYDGNVAGIVTSEKYNL</sequence>
<dbReference type="Proteomes" id="UP000663860">
    <property type="component" value="Unassembled WGS sequence"/>
</dbReference>
<keyword evidence="1" id="KW-0880">Kelch repeat</keyword>
<name>A0A814S5Z1_9BILA</name>
<keyword evidence="3" id="KW-1133">Transmembrane helix</keyword>
<dbReference type="Pfam" id="PF01344">
    <property type="entry name" value="Kelch_1"/>
    <property type="match status" value="1"/>
</dbReference>
<evidence type="ECO:0000256" key="3">
    <source>
        <dbReference type="SAM" id="Phobius"/>
    </source>
</evidence>
<evidence type="ECO:0000256" key="2">
    <source>
        <dbReference type="ARBA" id="ARBA00022737"/>
    </source>
</evidence>
<dbReference type="SUPFAM" id="SSF50965">
    <property type="entry name" value="Galactose oxidase, central domain"/>
    <property type="match status" value="2"/>
</dbReference>
<keyword evidence="3" id="KW-0472">Membrane</keyword>
<comment type="caution">
    <text evidence="4">The sequence shown here is derived from an EMBL/GenBank/DDBJ whole genome shotgun (WGS) entry which is preliminary data.</text>
</comment>
<dbReference type="InterPro" id="IPR011043">
    <property type="entry name" value="Gal_Oxase/kelch_b-propeller"/>
</dbReference>
<dbReference type="InterPro" id="IPR006652">
    <property type="entry name" value="Kelch_1"/>
</dbReference>
<evidence type="ECO:0000313" key="4">
    <source>
        <dbReference type="EMBL" id="CAF1143087.1"/>
    </source>
</evidence>
<keyword evidence="2" id="KW-0677">Repeat</keyword>
<accession>A0A814S5Z1</accession>
<dbReference type="SMART" id="SM00612">
    <property type="entry name" value="Kelch"/>
    <property type="match status" value="6"/>
</dbReference>
<proteinExistence type="predicted"/>
<dbReference type="AlphaFoldDB" id="A0A814S5Z1"/>
<evidence type="ECO:0000313" key="5">
    <source>
        <dbReference type="Proteomes" id="UP000663860"/>
    </source>
</evidence>